<accession>A0A1G9G0G2</accession>
<keyword evidence="5" id="KW-0418">Kinase</keyword>
<dbReference type="InterPro" id="IPR003594">
    <property type="entry name" value="HATPase_dom"/>
</dbReference>
<dbReference type="Pfam" id="PF13185">
    <property type="entry name" value="GAF_2"/>
    <property type="match status" value="1"/>
</dbReference>
<dbReference type="PRINTS" id="PR00344">
    <property type="entry name" value="BCTRLSENSOR"/>
</dbReference>
<feature type="region of interest" description="Disordered" evidence="6">
    <location>
        <begin position="1"/>
        <end position="22"/>
    </location>
</feature>
<dbReference type="OrthoDB" id="8127at2157"/>
<feature type="domain" description="PAS" evidence="8">
    <location>
        <begin position="172"/>
        <end position="242"/>
    </location>
</feature>
<dbReference type="SUPFAM" id="SSF55781">
    <property type="entry name" value="GAF domain-like"/>
    <property type="match status" value="1"/>
</dbReference>
<dbReference type="Gene3D" id="3.30.450.20">
    <property type="entry name" value="PAS domain"/>
    <property type="match status" value="2"/>
</dbReference>
<dbReference type="PANTHER" id="PTHR43304">
    <property type="entry name" value="PHYTOCHROME-LIKE PROTEIN CPH1"/>
    <property type="match status" value="1"/>
</dbReference>
<feature type="compositionally biased region" description="Low complexity" evidence="6">
    <location>
        <begin position="157"/>
        <end position="168"/>
    </location>
</feature>
<dbReference type="SMART" id="SM00387">
    <property type="entry name" value="HATPase_c"/>
    <property type="match status" value="1"/>
</dbReference>
<dbReference type="RefSeq" id="WP_090311735.1">
    <property type="nucleotide sequence ID" value="NZ_FNFE01000008.1"/>
</dbReference>
<dbReference type="InterPro" id="IPR005467">
    <property type="entry name" value="His_kinase_dom"/>
</dbReference>
<keyword evidence="4" id="KW-0808">Transferase</keyword>
<evidence type="ECO:0000313" key="9">
    <source>
        <dbReference type="EMBL" id="SDK94158.1"/>
    </source>
</evidence>
<keyword evidence="10" id="KW-1185">Reference proteome</keyword>
<evidence type="ECO:0000259" key="7">
    <source>
        <dbReference type="PROSITE" id="PS50109"/>
    </source>
</evidence>
<dbReference type="InterPro" id="IPR004358">
    <property type="entry name" value="Sig_transdc_His_kin-like_C"/>
</dbReference>
<name>A0A1G9G0G2_9EURY</name>
<feature type="compositionally biased region" description="Low complexity" evidence="6">
    <location>
        <begin position="1"/>
        <end position="11"/>
    </location>
</feature>
<dbReference type="GO" id="GO:0006355">
    <property type="term" value="P:regulation of DNA-templated transcription"/>
    <property type="evidence" value="ECO:0007669"/>
    <property type="project" value="InterPro"/>
</dbReference>
<dbReference type="Pfam" id="PF00512">
    <property type="entry name" value="HisKA"/>
    <property type="match status" value="1"/>
</dbReference>
<dbReference type="PROSITE" id="PS50112">
    <property type="entry name" value="PAS"/>
    <property type="match status" value="2"/>
</dbReference>
<evidence type="ECO:0000256" key="5">
    <source>
        <dbReference type="ARBA" id="ARBA00022777"/>
    </source>
</evidence>
<comment type="catalytic activity">
    <reaction evidence="1">
        <text>ATP + protein L-histidine = ADP + protein N-phospho-L-histidine.</text>
        <dbReference type="EC" id="2.7.13.3"/>
    </reaction>
</comment>
<dbReference type="AlphaFoldDB" id="A0A1G9G0G2"/>
<dbReference type="Gene3D" id="3.30.450.40">
    <property type="match status" value="1"/>
</dbReference>
<feature type="domain" description="Histidine kinase" evidence="7">
    <location>
        <begin position="489"/>
        <end position="702"/>
    </location>
</feature>
<keyword evidence="3" id="KW-0597">Phosphoprotein</keyword>
<evidence type="ECO:0000256" key="6">
    <source>
        <dbReference type="SAM" id="MobiDB-lite"/>
    </source>
</evidence>
<dbReference type="InterPro" id="IPR035965">
    <property type="entry name" value="PAS-like_dom_sf"/>
</dbReference>
<feature type="region of interest" description="Disordered" evidence="6">
    <location>
        <begin position="118"/>
        <end position="168"/>
    </location>
</feature>
<dbReference type="SMART" id="SM00065">
    <property type="entry name" value="GAF"/>
    <property type="match status" value="1"/>
</dbReference>
<dbReference type="InterPro" id="IPR036097">
    <property type="entry name" value="HisK_dim/P_sf"/>
</dbReference>
<dbReference type="NCBIfam" id="TIGR00229">
    <property type="entry name" value="sensory_box"/>
    <property type="match status" value="2"/>
</dbReference>
<reference evidence="10" key="1">
    <citation type="submission" date="2016-10" db="EMBL/GenBank/DDBJ databases">
        <authorList>
            <person name="Varghese N."/>
            <person name="Submissions S."/>
        </authorList>
    </citation>
    <scope>NUCLEOTIDE SEQUENCE [LARGE SCALE GENOMIC DNA]</scope>
    <source>
        <strain evidence="10">B4,CECT 8067,JCM 17497</strain>
    </source>
</reference>
<dbReference type="InterPro" id="IPR013767">
    <property type="entry name" value="PAS_fold"/>
</dbReference>
<evidence type="ECO:0000256" key="3">
    <source>
        <dbReference type="ARBA" id="ARBA00022553"/>
    </source>
</evidence>
<gene>
    <name evidence="9" type="ORF">SAMN04515672_4369</name>
</gene>
<dbReference type="InterPro" id="IPR003661">
    <property type="entry name" value="HisK_dim/P_dom"/>
</dbReference>
<dbReference type="SMART" id="SM00091">
    <property type="entry name" value="PAS"/>
    <property type="match status" value="2"/>
</dbReference>
<dbReference type="Proteomes" id="UP000198882">
    <property type="component" value="Unassembled WGS sequence"/>
</dbReference>
<dbReference type="InterPro" id="IPR000014">
    <property type="entry name" value="PAS"/>
</dbReference>
<dbReference type="EC" id="2.7.13.3" evidence="2"/>
<dbReference type="Gene3D" id="3.30.565.10">
    <property type="entry name" value="Histidine kinase-like ATPase, C-terminal domain"/>
    <property type="match status" value="1"/>
</dbReference>
<dbReference type="InterPro" id="IPR036890">
    <property type="entry name" value="HATPase_C_sf"/>
</dbReference>
<evidence type="ECO:0000313" key="10">
    <source>
        <dbReference type="Proteomes" id="UP000198882"/>
    </source>
</evidence>
<dbReference type="SUPFAM" id="SSF47384">
    <property type="entry name" value="Homodimeric domain of signal transducing histidine kinase"/>
    <property type="match status" value="1"/>
</dbReference>
<dbReference type="PROSITE" id="PS50109">
    <property type="entry name" value="HIS_KIN"/>
    <property type="match status" value="1"/>
</dbReference>
<dbReference type="GO" id="GO:0000155">
    <property type="term" value="F:phosphorelay sensor kinase activity"/>
    <property type="evidence" value="ECO:0007669"/>
    <property type="project" value="InterPro"/>
</dbReference>
<dbReference type="SUPFAM" id="SSF55874">
    <property type="entry name" value="ATPase domain of HSP90 chaperone/DNA topoisomerase II/histidine kinase"/>
    <property type="match status" value="1"/>
</dbReference>
<proteinExistence type="predicted"/>
<dbReference type="STRING" id="1095776.SAMN04515672_4369"/>
<dbReference type="PANTHER" id="PTHR43304:SF1">
    <property type="entry name" value="PAC DOMAIN-CONTAINING PROTEIN"/>
    <property type="match status" value="1"/>
</dbReference>
<dbReference type="CDD" id="cd00082">
    <property type="entry name" value="HisKA"/>
    <property type="match status" value="1"/>
</dbReference>
<dbReference type="InterPro" id="IPR052162">
    <property type="entry name" value="Sensor_kinase/Photoreceptor"/>
</dbReference>
<dbReference type="SMART" id="SM00388">
    <property type="entry name" value="HisKA"/>
    <property type="match status" value="1"/>
</dbReference>
<dbReference type="CDD" id="cd00130">
    <property type="entry name" value="PAS"/>
    <property type="match status" value="2"/>
</dbReference>
<protein>
    <recommendedName>
        <fullName evidence="2">histidine kinase</fullName>
        <ecNumber evidence="2">2.7.13.3</ecNumber>
    </recommendedName>
</protein>
<feature type="domain" description="PAS" evidence="8">
    <location>
        <begin position="37"/>
        <end position="76"/>
    </location>
</feature>
<sequence length="708" mass="77056">MESGPSSSSPSEEPDLDEPANGFELGSLLAAADIAGFRARLDGTIVDVTDAFASLTGYSRSDLLGTSFSDVVADDEPSLESLVAGEDGQPISTTLSIRTKAGSVDSRVVHLEHLESDGEEPRIAGIVDGRPGATGSGSESELESKSEAGSESESEAGSESAVGSGSDSGLTYGRTFQALADALPDGIIVLDTTSEIQYANPAIERILGHSPDELLGSSKVNIIPPRLRQTHLDALQRYLETGERNLNWTYVELPGQHKAGHEVPLGVSLNDFTYDGDRYFVGLFRDISPRKEAEETLTAKVAQLESVAYLGRHALENTDTEELADKAAELVTTALDVECCGVFERTPTAPERRFRVRSQVGCADPLIDSETRRSSESSSLAAVTLDASEPVIIEAFGTDTQIADTTGLTEAGVRSGIGVTIGPLNDPWGILTVYDTESREFAEHDVDFLESVATIIATAIERQSYERRLSDTVDELEESNERLEQFAYAASHDLQEPLRMVSSYLQLLEGRYADELDSDAEEFIDYAVDGAERMRSMIDGLLAYSRIDSQGDPFEPVELDALLEDVLTDLQVMIEQQDAEITAESLPEVHGDANQLRQLFQNLLSNAIEYSGDEPPRVRIEAERTGDVWTLSVHDEGIGIDPDDSERIFQVFQRLHSRQEYDGMGIGLALCRRIVERHGGEIWVESEAGEGATFSFTLPRHRPAEGLR</sequence>
<evidence type="ECO:0000256" key="2">
    <source>
        <dbReference type="ARBA" id="ARBA00012438"/>
    </source>
</evidence>
<evidence type="ECO:0000259" key="8">
    <source>
        <dbReference type="PROSITE" id="PS50112"/>
    </source>
</evidence>
<dbReference type="FunFam" id="3.30.565.10:FF:000006">
    <property type="entry name" value="Sensor histidine kinase WalK"/>
    <property type="match status" value="1"/>
</dbReference>
<dbReference type="Gene3D" id="1.10.287.130">
    <property type="match status" value="1"/>
</dbReference>
<organism evidence="9 10">
    <name type="scientific">Natronorubrum texcoconense</name>
    <dbReference type="NCBI Taxonomy" id="1095776"/>
    <lineage>
        <taxon>Archaea</taxon>
        <taxon>Methanobacteriati</taxon>
        <taxon>Methanobacteriota</taxon>
        <taxon>Stenosarchaea group</taxon>
        <taxon>Halobacteria</taxon>
        <taxon>Halobacteriales</taxon>
        <taxon>Natrialbaceae</taxon>
        <taxon>Natronorubrum</taxon>
    </lineage>
</organism>
<evidence type="ECO:0000256" key="4">
    <source>
        <dbReference type="ARBA" id="ARBA00022679"/>
    </source>
</evidence>
<dbReference type="InterPro" id="IPR029016">
    <property type="entry name" value="GAF-like_dom_sf"/>
</dbReference>
<dbReference type="Pfam" id="PF00989">
    <property type="entry name" value="PAS"/>
    <property type="match status" value="2"/>
</dbReference>
<dbReference type="Pfam" id="PF02518">
    <property type="entry name" value="HATPase_c"/>
    <property type="match status" value="1"/>
</dbReference>
<dbReference type="EMBL" id="FNFE01000008">
    <property type="protein sequence ID" value="SDK94158.1"/>
    <property type="molecule type" value="Genomic_DNA"/>
</dbReference>
<dbReference type="SUPFAM" id="SSF55785">
    <property type="entry name" value="PYP-like sensor domain (PAS domain)"/>
    <property type="match status" value="2"/>
</dbReference>
<dbReference type="InterPro" id="IPR003018">
    <property type="entry name" value="GAF"/>
</dbReference>
<evidence type="ECO:0000256" key="1">
    <source>
        <dbReference type="ARBA" id="ARBA00000085"/>
    </source>
</evidence>